<dbReference type="InterPro" id="IPR009956">
    <property type="entry name" value="Post-segregation_anti-tox_CcdA"/>
</dbReference>
<name>A0A936YRU6_9HYPH</name>
<dbReference type="AlphaFoldDB" id="A0A936YRU6"/>
<comment type="caution">
    <text evidence="2">The sequence shown here is derived from an EMBL/GenBank/DDBJ whole genome shotgun (WGS) entry which is preliminary data.</text>
</comment>
<sequence length="75" mass="8552">MALERKPANLSIDSGLLEEAKQLKINISRAAEQGVLDAVRKERERVWKLENAEAIASLNEHFEKEGLPFPEYRGF</sequence>
<protein>
    <submittedName>
        <fullName evidence="2">Type II toxin-antitoxin system CcdA family antitoxin</fullName>
    </submittedName>
</protein>
<keyword evidence="1" id="KW-1277">Toxin-antitoxin system</keyword>
<dbReference type="RefSeq" id="WP_201653515.1">
    <property type="nucleotide sequence ID" value="NZ_JAEQNC010000002.1"/>
</dbReference>
<dbReference type="Proteomes" id="UP000633219">
    <property type="component" value="Unassembled WGS sequence"/>
</dbReference>
<evidence type="ECO:0000256" key="1">
    <source>
        <dbReference type="ARBA" id="ARBA00022649"/>
    </source>
</evidence>
<evidence type="ECO:0000313" key="2">
    <source>
        <dbReference type="EMBL" id="MBL0371205.1"/>
    </source>
</evidence>
<accession>A0A936YRU6</accession>
<evidence type="ECO:0000313" key="3">
    <source>
        <dbReference type="Proteomes" id="UP000633219"/>
    </source>
</evidence>
<proteinExistence type="predicted"/>
<reference evidence="2" key="1">
    <citation type="submission" date="2021-01" db="EMBL/GenBank/DDBJ databases">
        <title>Rhizobium sp. strain KVB221 16S ribosomal RNA gene Genome sequencing and assembly.</title>
        <authorList>
            <person name="Kang M."/>
        </authorList>
    </citation>
    <scope>NUCLEOTIDE SEQUENCE</scope>
    <source>
        <strain evidence="2">KVB221</strain>
    </source>
</reference>
<gene>
    <name evidence="2" type="ORF">JJB09_04115</name>
</gene>
<dbReference type="Pfam" id="PF07362">
    <property type="entry name" value="CcdA"/>
    <property type="match status" value="1"/>
</dbReference>
<dbReference type="EMBL" id="JAEQNC010000002">
    <property type="protein sequence ID" value="MBL0371205.1"/>
    <property type="molecule type" value="Genomic_DNA"/>
</dbReference>
<keyword evidence="3" id="KW-1185">Reference proteome</keyword>
<organism evidence="2 3">
    <name type="scientific">Rhizobium setariae</name>
    <dbReference type="NCBI Taxonomy" id="2801340"/>
    <lineage>
        <taxon>Bacteria</taxon>
        <taxon>Pseudomonadati</taxon>
        <taxon>Pseudomonadota</taxon>
        <taxon>Alphaproteobacteria</taxon>
        <taxon>Hyphomicrobiales</taxon>
        <taxon>Rhizobiaceae</taxon>
        <taxon>Rhizobium/Agrobacterium group</taxon>
        <taxon>Rhizobium</taxon>
    </lineage>
</organism>